<protein>
    <submittedName>
        <fullName evidence="2">Uncharacterized protein</fullName>
    </submittedName>
</protein>
<dbReference type="EMBL" id="JAPDMQ010000139">
    <property type="protein sequence ID" value="KAK0533331.1"/>
    <property type="molecule type" value="Genomic_DNA"/>
</dbReference>
<sequence length="255" mass="28273">MVETPNDLKAALDQALPHARRQPRRAAAAAFPGAGPQAEVVQQCRIGQVGVQVAGIQSVVNQARDQEREIIRLRRRIDRLEHGVATDARTLKARARKIRRLERQLRALRAEPGEGDVNVGEDPLAAEAAAAPVPAQPLEARVAALEDGVAAVAGAVKQLLHYQRQQERRGAGGLFAGIHRLFRYRPYKVSPFLQNARQQTDTNFLLSNTIQTLKDCIEQQKKGQRSETKKIVGMPFRKDLVPGRLRQCQLQSNVD</sequence>
<evidence type="ECO:0000313" key="2">
    <source>
        <dbReference type="EMBL" id="KAK0533331.1"/>
    </source>
</evidence>
<dbReference type="AlphaFoldDB" id="A0AAN6GEB9"/>
<evidence type="ECO:0000256" key="1">
    <source>
        <dbReference type="SAM" id="Coils"/>
    </source>
</evidence>
<dbReference type="Proteomes" id="UP001176521">
    <property type="component" value="Unassembled WGS sequence"/>
</dbReference>
<evidence type="ECO:0000313" key="3">
    <source>
        <dbReference type="Proteomes" id="UP001176521"/>
    </source>
</evidence>
<accession>A0AAN6GEB9</accession>
<organism evidence="2 3">
    <name type="scientific">Tilletia horrida</name>
    <dbReference type="NCBI Taxonomy" id="155126"/>
    <lineage>
        <taxon>Eukaryota</taxon>
        <taxon>Fungi</taxon>
        <taxon>Dikarya</taxon>
        <taxon>Basidiomycota</taxon>
        <taxon>Ustilaginomycotina</taxon>
        <taxon>Exobasidiomycetes</taxon>
        <taxon>Tilletiales</taxon>
        <taxon>Tilletiaceae</taxon>
        <taxon>Tilletia</taxon>
    </lineage>
</organism>
<keyword evidence="1" id="KW-0175">Coiled coil</keyword>
<proteinExistence type="predicted"/>
<keyword evidence="3" id="KW-1185">Reference proteome</keyword>
<reference evidence="2" key="1">
    <citation type="journal article" date="2023" name="PhytoFront">
        <title>Draft Genome Resources of Seven Strains of Tilletia horrida, Causal Agent of Kernel Smut of Rice.</title>
        <authorList>
            <person name="Khanal S."/>
            <person name="Antony Babu S."/>
            <person name="Zhou X.G."/>
        </authorList>
    </citation>
    <scope>NUCLEOTIDE SEQUENCE</scope>
    <source>
        <strain evidence="2">TX3</strain>
    </source>
</reference>
<gene>
    <name evidence="2" type="ORF">OC842_003002</name>
</gene>
<feature type="coiled-coil region" evidence="1">
    <location>
        <begin position="56"/>
        <end position="111"/>
    </location>
</feature>
<comment type="caution">
    <text evidence="2">The sequence shown here is derived from an EMBL/GenBank/DDBJ whole genome shotgun (WGS) entry which is preliminary data.</text>
</comment>
<name>A0AAN6GEB9_9BASI</name>